<dbReference type="Proteomes" id="UP000822688">
    <property type="component" value="Chromosome 6"/>
</dbReference>
<proteinExistence type="predicted"/>
<keyword evidence="2" id="KW-1185">Reference proteome</keyword>
<evidence type="ECO:0000313" key="2">
    <source>
        <dbReference type="Proteomes" id="UP000822688"/>
    </source>
</evidence>
<protein>
    <submittedName>
        <fullName evidence="1">Uncharacterized protein</fullName>
    </submittedName>
</protein>
<name>A0A8T0HBH1_CERPU</name>
<accession>A0A8T0HBH1</accession>
<reference evidence="1 2" key="1">
    <citation type="submission" date="2020-06" db="EMBL/GenBank/DDBJ databases">
        <title>WGS assembly of Ceratodon purpureus strain R40.</title>
        <authorList>
            <person name="Carey S.B."/>
            <person name="Jenkins J."/>
            <person name="Shu S."/>
            <person name="Lovell J.T."/>
            <person name="Sreedasyam A."/>
            <person name="Maumus F."/>
            <person name="Tiley G.P."/>
            <person name="Fernandez-Pozo N."/>
            <person name="Barry K."/>
            <person name="Chen C."/>
            <person name="Wang M."/>
            <person name="Lipzen A."/>
            <person name="Daum C."/>
            <person name="Saski C.A."/>
            <person name="Payton A.C."/>
            <person name="Mcbreen J.C."/>
            <person name="Conrad R.E."/>
            <person name="Kollar L.M."/>
            <person name="Olsson S."/>
            <person name="Huttunen S."/>
            <person name="Landis J.B."/>
            <person name="Wickett N.J."/>
            <person name="Johnson M.G."/>
            <person name="Rensing S.A."/>
            <person name="Grimwood J."/>
            <person name="Schmutz J."/>
            <person name="Mcdaniel S.F."/>
        </authorList>
    </citation>
    <scope>NUCLEOTIDE SEQUENCE [LARGE SCALE GENOMIC DNA]</scope>
    <source>
        <strain evidence="1 2">R40</strain>
    </source>
</reference>
<dbReference type="EMBL" id="CM026427">
    <property type="protein sequence ID" value="KAG0568620.1"/>
    <property type="molecule type" value="Genomic_DNA"/>
</dbReference>
<sequence>MMSWLSPSTIFVNAFGMFNLEAACNSMYPRISCRWDQHSSPQAEGWRLENDSRIPFLILYLSRPSTARFTTVPVVVAESSLVLWKYVHMKCLEIMGLRRDMCRNFKSGFMQLIRTKTKYLVLFRIDIISSDWSCNFMSSSWS</sequence>
<evidence type="ECO:0000313" key="1">
    <source>
        <dbReference type="EMBL" id="KAG0568620.1"/>
    </source>
</evidence>
<dbReference type="AlphaFoldDB" id="A0A8T0HBH1"/>
<gene>
    <name evidence="1" type="ORF">KC19_6G033700</name>
</gene>
<comment type="caution">
    <text evidence="1">The sequence shown here is derived from an EMBL/GenBank/DDBJ whole genome shotgun (WGS) entry which is preliminary data.</text>
</comment>
<organism evidence="1 2">
    <name type="scientific">Ceratodon purpureus</name>
    <name type="common">Fire moss</name>
    <name type="synonym">Dicranum purpureum</name>
    <dbReference type="NCBI Taxonomy" id="3225"/>
    <lineage>
        <taxon>Eukaryota</taxon>
        <taxon>Viridiplantae</taxon>
        <taxon>Streptophyta</taxon>
        <taxon>Embryophyta</taxon>
        <taxon>Bryophyta</taxon>
        <taxon>Bryophytina</taxon>
        <taxon>Bryopsida</taxon>
        <taxon>Dicranidae</taxon>
        <taxon>Pseudoditrichales</taxon>
        <taxon>Ditrichaceae</taxon>
        <taxon>Ceratodon</taxon>
    </lineage>
</organism>